<protein>
    <submittedName>
        <fullName evidence="3">SPW repeat-containing protein</fullName>
    </submittedName>
</protein>
<dbReference type="EMBL" id="SNYN01000001">
    <property type="protein sequence ID" value="TDQ54729.1"/>
    <property type="molecule type" value="Genomic_DNA"/>
</dbReference>
<evidence type="ECO:0000259" key="2">
    <source>
        <dbReference type="Pfam" id="PF03779"/>
    </source>
</evidence>
<dbReference type="AlphaFoldDB" id="A0A4R6V6L4"/>
<dbReference type="RefSeq" id="WP_133739364.1">
    <property type="nucleotide sequence ID" value="NZ_SNYN01000001.1"/>
</dbReference>
<feature type="transmembrane region" description="Helical" evidence="1">
    <location>
        <begin position="82"/>
        <end position="102"/>
    </location>
</feature>
<dbReference type="InterPro" id="IPR005530">
    <property type="entry name" value="SPW"/>
</dbReference>
<feature type="transmembrane region" description="Helical" evidence="1">
    <location>
        <begin position="55"/>
        <end position="76"/>
    </location>
</feature>
<evidence type="ECO:0000313" key="3">
    <source>
        <dbReference type="EMBL" id="TDQ54729.1"/>
    </source>
</evidence>
<keyword evidence="1" id="KW-1133">Transmembrane helix</keyword>
<keyword evidence="1" id="KW-0812">Transmembrane</keyword>
<sequence>MEGRWDDWVALAAGVGAAVSWIWHGMFGVGMVAMFLLGLAVMLTAVMSVTRPGMIAGEAVMLALGTLMFCAPWLLGFADRPAAAWTAWVLGALVAAMGAVGLPLSGGAHRRPVPH</sequence>
<reference evidence="3 4" key="1">
    <citation type="submission" date="2019-03" db="EMBL/GenBank/DDBJ databases">
        <title>Genomic Encyclopedia of Type Strains, Phase IV (KMG-IV): sequencing the most valuable type-strain genomes for metagenomic binning, comparative biology and taxonomic classification.</title>
        <authorList>
            <person name="Goeker M."/>
        </authorList>
    </citation>
    <scope>NUCLEOTIDE SEQUENCE [LARGE SCALE GENOMIC DNA]</scope>
    <source>
        <strain evidence="3 4">DSM 46770</strain>
    </source>
</reference>
<dbReference type="OrthoDB" id="32521at2"/>
<keyword evidence="1" id="KW-0472">Membrane</keyword>
<accession>A0A4R6V6L4</accession>
<feature type="transmembrane region" description="Helical" evidence="1">
    <location>
        <begin position="20"/>
        <end position="43"/>
    </location>
</feature>
<organism evidence="3 4">
    <name type="scientific">Actinorugispora endophytica</name>
    <dbReference type="NCBI Taxonomy" id="1605990"/>
    <lineage>
        <taxon>Bacteria</taxon>
        <taxon>Bacillati</taxon>
        <taxon>Actinomycetota</taxon>
        <taxon>Actinomycetes</taxon>
        <taxon>Streptosporangiales</taxon>
        <taxon>Nocardiopsidaceae</taxon>
        <taxon>Actinorugispora</taxon>
    </lineage>
</organism>
<name>A0A4R6V6L4_9ACTN</name>
<dbReference type="Proteomes" id="UP000295281">
    <property type="component" value="Unassembled WGS sequence"/>
</dbReference>
<proteinExistence type="predicted"/>
<feature type="domain" description="SPW repeat-containing integral membrane" evidence="2">
    <location>
        <begin position="5"/>
        <end position="99"/>
    </location>
</feature>
<gene>
    <name evidence="3" type="ORF">EV190_10145</name>
</gene>
<comment type="caution">
    <text evidence="3">The sequence shown here is derived from an EMBL/GenBank/DDBJ whole genome shotgun (WGS) entry which is preliminary data.</text>
</comment>
<keyword evidence="4" id="KW-1185">Reference proteome</keyword>
<dbReference type="Pfam" id="PF03779">
    <property type="entry name" value="SPW"/>
    <property type="match status" value="1"/>
</dbReference>
<evidence type="ECO:0000256" key="1">
    <source>
        <dbReference type="SAM" id="Phobius"/>
    </source>
</evidence>
<evidence type="ECO:0000313" key="4">
    <source>
        <dbReference type="Proteomes" id="UP000295281"/>
    </source>
</evidence>